<evidence type="ECO:0000256" key="3">
    <source>
        <dbReference type="SAM" id="SignalP"/>
    </source>
</evidence>
<feature type="chain" id="PRO_5043125272" evidence="3">
    <location>
        <begin position="23"/>
        <end position="822"/>
    </location>
</feature>
<protein>
    <submittedName>
        <fullName evidence="6">LETM1 domain-containing protein</fullName>
    </submittedName>
</protein>
<keyword evidence="2" id="KW-1133">Transmembrane helix</keyword>
<feature type="signal peptide" evidence="3">
    <location>
        <begin position="1"/>
        <end position="22"/>
    </location>
</feature>
<reference evidence="4 5" key="2">
    <citation type="submission" date="2018-11" db="EMBL/GenBank/DDBJ databases">
        <authorList>
            <consortium name="Pathogen Informatics"/>
        </authorList>
    </citation>
    <scope>NUCLEOTIDE SEQUENCE [LARGE SCALE GENOMIC DNA]</scope>
</reference>
<feature type="transmembrane region" description="Helical" evidence="2">
    <location>
        <begin position="477"/>
        <end position="498"/>
    </location>
</feature>
<dbReference type="STRING" id="27835.A0A0N4XYZ8"/>
<evidence type="ECO:0000313" key="4">
    <source>
        <dbReference type="EMBL" id="VDL71945.1"/>
    </source>
</evidence>
<feature type="region of interest" description="Disordered" evidence="1">
    <location>
        <begin position="100"/>
        <end position="124"/>
    </location>
</feature>
<keyword evidence="5" id="KW-1185">Reference proteome</keyword>
<sequence length="822" mass="94151">MLMKSKPVLLVLVMSLHHSICAETDDHLDRLTLNPANFEKVKTIHKNWYVFSVKALMAQIAKEFLKTADSGSAERLKLCLIRISHAKDLKMTARCLSKAKQQMDNTERRWSDSPSAFRQEKDTSREWMKQAKRLQFDEDKNLYESLRKATKRKRRRQKRSPYRLIVSEAAKSDHYSFQAKNLAKPPPIKEHMARSPVHKLTDLFVSLFGKVSTKDLHSKWSTTYKNIEELVKTLENNEKLPGARVYNARIYDLVVNEGTTKVNEAMKVDVPPFLQSAFDIVKAFEGGENARVLSPRIAPLLPDRNHKKGFLSPAVFPFYKDDAEEQILPVPDMLEEAGLNEKDREKVLEMVMEVSGARETVDKAMKVLQHLNSFGLGDKLFSVSEKVAESFERLRSSLRKSQTRQLDKRGYTFMTSIQMRKLHRDHGLNEPEIKSMVDGYSTMTKEERENALWQAIAEIAGFRKHRRKRQIAVLQPFVLSPFMFTPIFGLTILGPVVLSPNIFSPLILNPAVFSPYVLSPAFPLPFILSPYVLSPYVLNPLVMAPYVLTPYALSPNVITPYVLSPLILSPLVLCPDLLSPMATVTSEESVKTIGDLTLGRQDINKLREIHKNWYFFSVKALLAQMAKEFLATTTERNAKKLKVCLKGIKQTKDVVRTARCLTEARRSKDHQRFITRKSRQKSRFDGVKRLKFQWPWGDVQRKQENADVPKRKRRSLQRLVISNVFKSDSDFVLVNQSRSAPPLLEPSTASLAHRLSTLFISLFSSTKPSDLSSTWSSTYKKMLELKTRLEQDENSPGRRVYDETIHDLVVQKGTTWQDKGDV</sequence>
<evidence type="ECO:0000313" key="5">
    <source>
        <dbReference type="Proteomes" id="UP000271162"/>
    </source>
</evidence>
<keyword evidence="3" id="KW-0732">Signal</keyword>
<evidence type="ECO:0000313" key="6">
    <source>
        <dbReference type="WBParaSite" id="NBR_0000835501-mRNA-1"/>
    </source>
</evidence>
<organism evidence="6">
    <name type="scientific">Nippostrongylus brasiliensis</name>
    <name type="common">Rat hookworm</name>
    <dbReference type="NCBI Taxonomy" id="27835"/>
    <lineage>
        <taxon>Eukaryota</taxon>
        <taxon>Metazoa</taxon>
        <taxon>Ecdysozoa</taxon>
        <taxon>Nematoda</taxon>
        <taxon>Chromadorea</taxon>
        <taxon>Rhabditida</taxon>
        <taxon>Rhabditina</taxon>
        <taxon>Rhabditomorpha</taxon>
        <taxon>Strongyloidea</taxon>
        <taxon>Heligmosomidae</taxon>
        <taxon>Nippostrongylus</taxon>
    </lineage>
</organism>
<proteinExistence type="predicted"/>
<evidence type="ECO:0000256" key="2">
    <source>
        <dbReference type="SAM" id="Phobius"/>
    </source>
</evidence>
<accession>A0A0N4XYZ8</accession>
<dbReference type="PANTHER" id="PTHR21523">
    <property type="match status" value="1"/>
</dbReference>
<dbReference type="Pfam" id="PF04870">
    <property type="entry name" value="Moulting_cycle"/>
    <property type="match status" value="1"/>
</dbReference>
<dbReference type="AlphaFoldDB" id="A0A0N4XYZ8"/>
<dbReference type="Proteomes" id="UP000271162">
    <property type="component" value="Unassembled WGS sequence"/>
</dbReference>
<dbReference type="InterPro" id="IPR006954">
    <property type="entry name" value="Mlt-10-like"/>
</dbReference>
<feature type="transmembrane region" description="Helical" evidence="2">
    <location>
        <begin position="510"/>
        <end position="533"/>
    </location>
</feature>
<name>A0A0N4XYZ8_NIPBR</name>
<evidence type="ECO:0000256" key="1">
    <source>
        <dbReference type="SAM" id="MobiDB-lite"/>
    </source>
</evidence>
<keyword evidence="2" id="KW-0472">Membrane</keyword>
<keyword evidence="2" id="KW-0812">Transmembrane</keyword>
<reference evidence="6" key="1">
    <citation type="submission" date="2016-04" db="UniProtKB">
        <authorList>
            <consortium name="WormBaseParasite"/>
        </authorList>
    </citation>
    <scope>IDENTIFICATION</scope>
</reference>
<dbReference type="PANTHER" id="PTHR21523:SF44">
    <property type="entry name" value="MLT-TEN (MLT-10) RELATED"/>
    <property type="match status" value="1"/>
</dbReference>
<gene>
    <name evidence="4" type="ORF">NBR_LOCUS8356</name>
</gene>
<dbReference type="WBParaSite" id="NBR_0000835501-mRNA-1">
    <property type="protein sequence ID" value="NBR_0000835501-mRNA-1"/>
    <property type="gene ID" value="NBR_0000835501"/>
</dbReference>
<dbReference type="EMBL" id="UYSL01019995">
    <property type="protein sequence ID" value="VDL71945.1"/>
    <property type="molecule type" value="Genomic_DNA"/>
</dbReference>